<reference evidence="1 3" key="2">
    <citation type="journal article" date="2011" name="PLoS Biol.">
        <title>Modernizing reference genome assemblies.</title>
        <authorList>
            <person name="Church D.M."/>
            <person name="Schneider V.A."/>
            <person name="Graves T."/>
            <person name="Auger K."/>
            <person name="Cunningham F."/>
            <person name="Bouk N."/>
            <person name="Chen H.C."/>
            <person name="Agarwala R."/>
            <person name="McLaren W.M."/>
            <person name="Ritchie G.R."/>
            <person name="Albracht D."/>
            <person name="Kremitzki M."/>
            <person name="Rock S."/>
            <person name="Kotkiewicz H."/>
            <person name="Kremitzki C."/>
            <person name="Wollam A."/>
            <person name="Trani L."/>
            <person name="Fulton L."/>
            <person name="Fulton R."/>
            <person name="Matthews L."/>
            <person name="Whitehead S."/>
            <person name="Chow W."/>
            <person name="Torrance J."/>
            <person name="Dunn M."/>
            <person name="Harden G."/>
            <person name="Threadgold G."/>
            <person name="Wood J."/>
            <person name="Collins J."/>
            <person name="Heath P."/>
            <person name="Griffiths G."/>
            <person name="Pelan S."/>
            <person name="Grafham D."/>
            <person name="Eichler E.E."/>
            <person name="Weinstock G."/>
            <person name="Mardis E.R."/>
            <person name="Wilson R.K."/>
            <person name="Howe K."/>
            <person name="Flicek P."/>
            <person name="Hubbard T."/>
        </authorList>
    </citation>
    <scope>NUCLEOTIDE SEQUENCE [LARGE SCALE GENOMIC DNA]</scope>
    <source>
        <strain evidence="1 3">C57BL/6J</strain>
    </source>
</reference>
<dbReference type="Ensembl" id="ENSMUST00000204193.2">
    <property type="protein sequence ID" value="ENSMUSP00000145053.2"/>
    <property type="gene ID" value="ENSMUSG00000029787.11"/>
</dbReference>
<reference evidence="1" key="3">
    <citation type="submission" date="2025-08" db="UniProtKB">
        <authorList>
            <consortium name="Ensembl"/>
        </authorList>
    </citation>
    <scope>IDENTIFICATION</scope>
    <source>
        <strain evidence="1">C57BL/6J</strain>
    </source>
</reference>
<evidence type="ECO:0000313" key="3">
    <source>
        <dbReference type="Proteomes" id="UP000000589"/>
    </source>
</evidence>
<dbReference type="AGR" id="MGI:1926187"/>
<keyword evidence="3" id="KW-1185">Reference proteome</keyword>
<reference evidence="1" key="4">
    <citation type="submission" date="2025-09" db="UniProtKB">
        <authorList>
            <consortium name="Ensembl"/>
        </authorList>
    </citation>
    <scope>IDENTIFICATION</scope>
    <source>
        <strain evidence="1">C57BL/6J</strain>
    </source>
</reference>
<dbReference type="Antibodypedia" id="53032">
    <property type="antibodies" value="78 antibodies from 14 providers"/>
</dbReference>
<dbReference type="VEuPathDB" id="HostDB:ENSMUSG00000029787"/>
<dbReference type="ExpressionAtlas" id="A0A0N4SVD3">
    <property type="expression patterns" value="baseline and differential"/>
</dbReference>
<proteinExistence type="predicted"/>
<dbReference type="GeneTree" id="ENSGT00390000010255"/>
<dbReference type="Bgee" id="ENSMUSG00000029787">
    <property type="expression patterns" value="Expressed in metanephric cortical collecting duct and 245 other cell types or tissues"/>
</dbReference>
<sequence>MEKSGRESDGAPCGPVLHIVVVGFHHKKGCQEMDMIATLYLKNGSTCLSLPYQMVHITIRKILCFFTCHPEMEMEPQYMVSLVIDKLKPRH</sequence>
<dbReference type="MGI" id="MGI:1926187">
    <property type="gene designation" value="Avl9"/>
</dbReference>
<reference evidence="1 3" key="1">
    <citation type="journal article" date="2009" name="PLoS Biol.">
        <title>Lineage-specific biology revealed by a finished genome assembly of the mouse.</title>
        <authorList>
            <consortium name="Mouse Genome Sequencing Consortium"/>
            <person name="Church D.M."/>
            <person name="Goodstadt L."/>
            <person name="Hillier L.W."/>
            <person name="Zody M.C."/>
            <person name="Goldstein S."/>
            <person name="She X."/>
            <person name="Bult C.J."/>
            <person name="Agarwala R."/>
            <person name="Cherry J.L."/>
            <person name="DiCuccio M."/>
            <person name="Hlavina W."/>
            <person name="Kapustin Y."/>
            <person name="Meric P."/>
            <person name="Maglott D."/>
            <person name="Birtle Z."/>
            <person name="Marques A.C."/>
            <person name="Graves T."/>
            <person name="Zhou S."/>
            <person name="Teague B."/>
            <person name="Potamousis K."/>
            <person name="Churas C."/>
            <person name="Place M."/>
            <person name="Herschleb J."/>
            <person name="Runnheim R."/>
            <person name="Forrest D."/>
            <person name="Amos-Landgraf J."/>
            <person name="Schwartz D.C."/>
            <person name="Cheng Z."/>
            <person name="Lindblad-Toh K."/>
            <person name="Eichler E.E."/>
            <person name="Ponting C.P."/>
        </authorList>
    </citation>
    <scope>NUCLEOTIDE SEQUENCE [LARGE SCALE GENOMIC DNA]</scope>
    <source>
        <strain evidence="1 3">C57BL/6J</strain>
    </source>
</reference>
<name>A0A0N4SVD3_MOUSE</name>
<evidence type="ECO:0000313" key="1">
    <source>
        <dbReference type="Ensembl" id="ENSMUSP00000145053.2"/>
    </source>
</evidence>
<accession>A0A0N4SVD3</accession>
<protein>
    <submittedName>
        <fullName evidence="1">AVL9 cell migration associated</fullName>
    </submittedName>
</protein>
<dbReference type="Proteomes" id="UP000000589">
    <property type="component" value="Chromosome 6"/>
</dbReference>
<gene>
    <name evidence="1 2" type="primary">Avl9</name>
</gene>
<evidence type="ECO:0000313" key="2">
    <source>
        <dbReference type="MGI" id="MGI:1926187"/>
    </source>
</evidence>
<organism evidence="1 3">
    <name type="scientific">Mus musculus</name>
    <name type="common">Mouse</name>
    <dbReference type="NCBI Taxonomy" id="10090"/>
    <lineage>
        <taxon>Eukaryota</taxon>
        <taxon>Metazoa</taxon>
        <taxon>Chordata</taxon>
        <taxon>Craniata</taxon>
        <taxon>Vertebrata</taxon>
        <taxon>Euteleostomi</taxon>
        <taxon>Mammalia</taxon>
        <taxon>Eutheria</taxon>
        <taxon>Euarchontoglires</taxon>
        <taxon>Glires</taxon>
        <taxon>Rodentia</taxon>
        <taxon>Myomorpha</taxon>
        <taxon>Muroidea</taxon>
        <taxon>Muridae</taxon>
        <taxon>Murinae</taxon>
        <taxon>Mus</taxon>
        <taxon>Mus</taxon>
    </lineage>
</organism>
<dbReference type="AlphaFoldDB" id="A0A0N4SVD3"/>